<protein>
    <submittedName>
        <fullName evidence="1">Uncharacterized protein</fullName>
    </submittedName>
</protein>
<reference evidence="1" key="1">
    <citation type="journal article" date="2014" name="Front. Microbiol.">
        <title>High frequency of phylogenetically diverse reductive dehalogenase-homologous genes in deep subseafloor sedimentary metagenomes.</title>
        <authorList>
            <person name="Kawai M."/>
            <person name="Futagami T."/>
            <person name="Toyoda A."/>
            <person name="Takaki Y."/>
            <person name="Nishi S."/>
            <person name="Hori S."/>
            <person name="Arai W."/>
            <person name="Tsubouchi T."/>
            <person name="Morono Y."/>
            <person name="Uchiyama I."/>
            <person name="Ito T."/>
            <person name="Fujiyama A."/>
            <person name="Inagaki F."/>
            <person name="Takami H."/>
        </authorList>
    </citation>
    <scope>NUCLEOTIDE SEQUENCE</scope>
    <source>
        <strain evidence="1">Expedition CK06-06</strain>
    </source>
</reference>
<gene>
    <name evidence="1" type="ORF">S01H1_62509</name>
</gene>
<proteinExistence type="predicted"/>
<dbReference type="EMBL" id="BARS01041061">
    <property type="protein sequence ID" value="GAG41417.1"/>
    <property type="molecule type" value="Genomic_DNA"/>
</dbReference>
<feature type="non-terminal residue" evidence="1">
    <location>
        <position position="1"/>
    </location>
</feature>
<evidence type="ECO:0000313" key="1">
    <source>
        <dbReference type="EMBL" id="GAG41417.1"/>
    </source>
</evidence>
<feature type="non-terminal residue" evidence="1">
    <location>
        <position position="253"/>
    </location>
</feature>
<sequence>PLDTLATDNTNALYVGYWQPINAIVFDIGTAVNNNAAVLLVQYWNGAAWASCSAVDTTDSPSGTPFAIDGALTWGIGDVAAGAESPRRINGFTLFWYRITTDTLLDAVDILKVTVVKDWRGIEDLTDGQYITCSGFLWMDDGDDDKQDFLENVISESRGSFAKFKDTTADEDIAAADEIYIGFPIRVIGFSLDVVSEYHNNGNASTLEVYYWSGSTWVEYTAADELTDGTSKNSKTFCQSGEVRLEDKGTLVK</sequence>
<dbReference type="AlphaFoldDB" id="X0Y230"/>
<organism evidence="1">
    <name type="scientific">marine sediment metagenome</name>
    <dbReference type="NCBI Taxonomy" id="412755"/>
    <lineage>
        <taxon>unclassified sequences</taxon>
        <taxon>metagenomes</taxon>
        <taxon>ecological metagenomes</taxon>
    </lineage>
</organism>
<accession>X0Y230</accession>
<name>X0Y230_9ZZZZ</name>
<comment type="caution">
    <text evidence="1">The sequence shown here is derived from an EMBL/GenBank/DDBJ whole genome shotgun (WGS) entry which is preliminary data.</text>
</comment>